<feature type="compositionally biased region" description="Polar residues" evidence="1">
    <location>
        <begin position="38"/>
        <end position="51"/>
    </location>
</feature>
<dbReference type="EMBL" id="JANAWD010000079">
    <property type="protein sequence ID" value="KAJ3487922.1"/>
    <property type="molecule type" value="Genomic_DNA"/>
</dbReference>
<comment type="caution">
    <text evidence="2">The sequence shown here is derived from an EMBL/GenBank/DDBJ whole genome shotgun (WGS) entry which is preliminary data.</text>
</comment>
<sequence>MSALGANNNQNGQLTSEGMYQSQLQYPAYPGPYHPDYLSQQNNGNSDSIQFGSGDSSDYDGSETRSIKRRRMSNDSASEPPSSAVSYSSFSDFSAPSSSINSSHSQRSSMDFPFSTFSTYGMIRGNSNAALWHPPMAAPDGSPHFPHPPMLPQANEDSPMDFLQGPMHQEDTDALFATFLHPPMVHPDDSPKVSMNPLQPHPPMLPQDWAPPHDFYDSSMHTY</sequence>
<evidence type="ECO:0000313" key="2">
    <source>
        <dbReference type="EMBL" id="KAJ3487922.1"/>
    </source>
</evidence>
<organism evidence="2 3">
    <name type="scientific">Meripilus lineatus</name>
    <dbReference type="NCBI Taxonomy" id="2056292"/>
    <lineage>
        <taxon>Eukaryota</taxon>
        <taxon>Fungi</taxon>
        <taxon>Dikarya</taxon>
        <taxon>Basidiomycota</taxon>
        <taxon>Agaricomycotina</taxon>
        <taxon>Agaricomycetes</taxon>
        <taxon>Polyporales</taxon>
        <taxon>Meripilaceae</taxon>
        <taxon>Meripilus</taxon>
    </lineage>
</organism>
<protein>
    <submittedName>
        <fullName evidence="2">Uncharacterized protein</fullName>
    </submittedName>
</protein>
<feature type="compositionally biased region" description="Polar residues" evidence="1">
    <location>
        <begin position="1"/>
        <end position="25"/>
    </location>
</feature>
<reference evidence="2" key="1">
    <citation type="submission" date="2022-07" db="EMBL/GenBank/DDBJ databases">
        <title>Genome Sequence of Physisporinus lineatus.</title>
        <authorList>
            <person name="Buettner E."/>
        </authorList>
    </citation>
    <scope>NUCLEOTIDE SEQUENCE</scope>
    <source>
        <strain evidence="2">VT162</strain>
    </source>
</reference>
<feature type="region of interest" description="Disordered" evidence="1">
    <location>
        <begin position="187"/>
        <end position="210"/>
    </location>
</feature>
<evidence type="ECO:0000256" key="1">
    <source>
        <dbReference type="SAM" id="MobiDB-lite"/>
    </source>
</evidence>
<dbReference type="Proteomes" id="UP001212997">
    <property type="component" value="Unassembled WGS sequence"/>
</dbReference>
<dbReference type="AlphaFoldDB" id="A0AAD5V6U6"/>
<feature type="region of interest" description="Disordered" evidence="1">
    <location>
        <begin position="1"/>
        <end position="90"/>
    </location>
</feature>
<keyword evidence="3" id="KW-1185">Reference proteome</keyword>
<accession>A0AAD5V6U6</accession>
<gene>
    <name evidence="2" type="ORF">NLI96_g3192</name>
</gene>
<name>A0AAD5V6U6_9APHY</name>
<evidence type="ECO:0000313" key="3">
    <source>
        <dbReference type="Proteomes" id="UP001212997"/>
    </source>
</evidence>
<feature type="compositionally biased region" description="Low complexity" evidence="1">
    <location>
        <begin position="76"/>
        <end position="90"/>
    </location>
</feature>
<proteinExistence type="predicted"/>